<protein>
    <submittedName>
        <fullName evidence="1">Uncharacterized protein</fullName>
    </submittedName>
</protein>
<evidence type="ECO:0000313" key="2">
    <source>
        <dbReference type="Proteomes" id="UP001234297"/>
    </source>
</evidence>
<sequence length="169" mass="19484">MNWERGGWRRKGERRGREQEEERDVQVGGAEEEDDGRGRGGMRALGGDMRRMEMREMVGGLCAFLLDRNGESGLRVVRSGAEERKKNVREVRERTRATDDDGEPRVCVQIWESFVLGVFHGRDQRSYDIERPSRKRPWSSSGMQRRCRSVNQVSMQLTFLALSDVVHGV</sequence>
<dbReference type="Proteomes" id="UP001234297">
    <property type="component" value="Chromosome 6"/>
</dbReference>
<keyword evidence="2" id="KW-1185">Reference proteome</keyword>
<accession>A0ACC2L4Z1</accession>
<evidence type="ECO:0000313" key="1">
    <source>
        <dbReference type="EMBL" id="KAJ8628124.1"/>
    </source>
</evidence>
<dbReference type="EMBL" id="CM056814">
    <property type="protein sequence ID" value="KAJ8628124.1"/>
    <property type="molecule type" value="Genomic_DNA"/>
</dbReference>
<reference evidence="1 2" key="1">
    <citation type="journal article" date="2022" name="Hortic Res">
        <title>A haplotype resolved chromosomal level avocado genome allows analysis of novel avocado genes.</title>
        <authorList>
            <person name="Nath O."/>
            <person name="Fletcher S.J."/>
            <person name="Hayward A."/>
            <person name="Shaw L.M."/>
            <person name="Masouleh A.K."/>
            <person name="Furtado A."/>
            <person name="Henry R.J."/>
            <person name="Mitter N."/>
        </authorList>
    </citation>
    <scope>NUCLEOTIDE SEQUENCE [LARGE SCALE GENOMIC DNA]</scope>
    <source>
        <strain evidence="2">cv. Hass</strain>
    </source>
</reference>
<organism evidence="1 2">
    <name type="scientific">Persea americana</name>
    <name type="common">Avocado</name>
    <dbReference type="NCBI Taxonomy" id="3435"/>
    <lineage>
        <taxon>Eukaryota</taxon>
        <taxon>Viridiplantae</taxon>
        <taxon>Streptophyta</taxon>
        <taxon>Embryophyta</taxon>
        <taxon>Tracheophyta</taxon>
        <taxon>Spermatophyta</taxon>
        <taxon>Magnoliopsida</taxon>
        <taxon>Magnoliidae</taxon>
        <taxon>Laurales</taxon>
        <taxon>Lauraceae</taxon>
        <taxon>Persea</taxon>
    </lineage>
</organism>
<proteinExistence type="predicted"/>
<comment type="caution">
    <text evidence="1">The sequence shown here is derived from an EMBL/GenBank/DDBJ whole genome shotgun (WGS) entry which is preliminary data.</text>
</comment>
<name>A0ACC2L4Z1_PERAE</name>
<gene>
    <name evidence="1" type="ORF">MRB53_021431</name>
</gene>